<dbReference type="Proteomes" id="UP000736787">
    <property type="component" value="Unassembled WGS sequence"/>
</dbReference>
<dbReference type="EMBL" id="RCMK01001803">
    <property type="protein sequence ID" value="KAG2888237.1"/>
    <property type="molecule type" value="Genomic_DNA"/>
</dbReference>
<sequence>MHPELNEDILHGKQLLVMNGVGPFGSLELPGLERYDSFVAVCIVLQQRTTDCVVGGIARTGAC</sequence>
<name>A0A8T1AWG8_9STRA</name>
<organism evidence="1 2">
    <name type="scientific">Phytophthora cactorum</name>
    <dbReference type="NCBI Taxonomy" id="29920"/>
    <lineage>
        <taxon>Eukaryota</taxon>
        <taxon>Sar</taxon>
        <taxon>Stramenopiles</taxon>
        <taxon>Oomycota</taxon>
        <taxon>Peronosporomycetes</taxon>
        <taxon>Peronosporales</taxon>
        <taxon>Peronosporaceae</taxon>
        <taxon>Phytophthora</taxon>
    </lineage>
</organism>
<reference evidence="1" key="1">
    <citation type="submission" date="2018-10" db="EMBL/GenBank/DDBJ databases">
        <title>Effector identification in a new, highly contiguous assembly of the strawberry crown rot pathogen Phytophthora cactorum.</title>
        <authorList>
            <person name="Armitage A.D."/>
            <person name="Nellist C.F."/>
            <person name="Bates H."/>
            <person name="Vickerstaff R.J."/>
            <person name="Harrison R.J."/>
        </authorList>
    </citation>
    <scope>NUCLEOTIDE SEQUENCE</scope>
    <source>
        <strain evidence="1">4040</strain>
    </source>
</reference>
<evidence type="ECO:0000313" key="2">
    <source>
        <dbReference type="Proteomes" id="UP000736787"/>
    </source>
</evidence>
<comment type="caution">
    <text evidence="1">The sequence shown here is derived from an EMBL/GenBank/DDBJ whole genome shotgun (WGS) entry which is preliminary data.</text>
</comment>
<gene>
    <name evidence="1" type="ORF">PC117_g24956</name>
</gene>
<evidence type="ECO:0000313" key="1">
    <source>
        <dbReference type="EMBL" id="KAG2888237.1"/>
    </source>
</evidence>
<proteinExistence type="predicted"/>
<protein>
    <submittedName>
        <fullName evidence="1">Uncharacterized protein</fullName>
    </submittedName>
</protein>
<dbReference type="AlphaFoldDB" id="A0A8T1AWG8"/>
<accession>A0A8T1AWG8</accession>